<evidence type="ECO:0000313" key="2">
    <source>
        <dbReference type="Proteomes" id="UP000886595"/>
    </source>
</evidence>
<dbReference type="AlphaFoldDB" id="A0A8X8B425"/>
<keyword evidence="2" id="KW-1185">Reference proteome</keyword>
<dbReference type="OrthoDB" id="1919827at2759"/>
<organism evidence="1 2">
    <name type="scientific">Brassica carinata</name>
    <name type="common">Ethiopian mustard</name>
    <name type="synonym">Abyssinian cabbage</name>
    <dbReference type="NCBI Taxonomy" id="52824"/>
    <lineage>
        <taxon>Eukaryota</taxon>
        <taxon>Viridiplantae</taxon>
        <taxon>Streptophyta</taxon>
        <taxon>Embryophyta</taxon>
        <taxon>Tracheophyta</taxon>
        <taxon>Spermatophyta</taxon>
        <taxon>Magnoliopsida</taxon>
        <taxon>eudicotyledons</taxon>
        <taxon>Gunneridae</taxon>
        <taxon>Pentapetalae</taxon>
        <taxon>rosids</taxon>
        <taxon>malvids</taxon>
        <taxon>Brassicales</taxon>
        <taxon>Brassicaceae</taxon>
        <taxon>Brassiceae</taxon>
        <taxon>Brassica</taxon>
    </lineage>
</organism>
<dbReference type="PANTHER" id="PTHR36323">
    <property type="entry name" value="MYOTUBULARIN-LIKE PROTEIN"/>
    <property type="match status" value="1"/>
</dbReference>
<name>A0A8X8B425_BRACI</name>
<dbReference type="Proteomes" id="UP000886595">
    <property type="component" value="Unassembled WGS sequence"/>
</dbReference>
<evidence type="ECO:0000313" key="1">
    <source>
        <dbReference type="EMBL" id="KAG2320427.1"/>
    </source>
</evidence>
<comment type="caution">
    <text evidence="1">The sequence shown here is derived from an EMBL/GenBank/DDBJ whole genome shotgun (WGS) entry which is preliminary data.</text>
</comment>
<dbReference type="EMBL" id="JAAMPC010000003">
    <property type="protein sequence ID" value="KAG2320427.1"/>
    <property type="molecule type" value="Genomic_DNA"/>
</dbReference>
<reference evidence="1 2" key="1">
    <citation type="submission" date="2020-02" db="EMBL/GenBank/DDBJ databases">
        <authorList>
            <person name="Ma Q."/>
            <person name="Huang Y."/>
            <person name="Song X."/>
            <person name="Pei D."/>
        </authorList>
    </citation>
    <scope>NUCLEOTIDE SEQUENCE [LARGE SCALE GENOMIC DNA]</scope>
    <source>
        <strain evidence="1">Sxm20200214</strain>
        <tissue evidence="1">Leaf</tissue>
    </source>
</reference>
<proteinExistence type="predicted"/>
<gene>
    <name evidence="1" type="ORF">Bca52824_013640</name>
</gene>
<sequence>MIETRQNSVHFHRPTFLPLLCSTPSIKKVILPDISNQKDHQTDPFSPRISCIGQVKRRKKTVGLPTTTSSSITPASNHRYFKLKRLFSGKNLTFSAPTITTTKSIRGRKEEFYNKKINVIDVADLDPPLPVIKKDNNGDGGAGYKAAENLWKRRSGGGSCQLGTLQIQSNCTQLLKVTTV</sequence>
<protein>
    <submittedName>
        <fullName evidence="1">Uncharacterized protein</fullName>
    </submittedName>
</protein>
<dbReference type="PANTHER" id="PTHR36323:SF1">
    <property type="entry name" value="MYOTUBULARIN-LIKE PROTEIN"/>
    <property type="match status" value="1"/>
</dbReference>
<accession>A0A8X8B425</accession>